<accession>A0A5C5X3Y0</accession>
<sequence>MCCRVSVSAPVKKEGGKTEITTTRVDDRSVQVGRRAVLPLSFTDQYTSMRKRMSIFREIPRRHQEASCPNGIRVGIIESTVIPYHPERRDGISKENESKN</sequence>
<name>A0A5C5X3Y0_9PLAN</name>
<comment type="caution">
    <text evidence="1">The sequence shown here is derived from an EMBL/GenBank/DDBJ whole genome shotgun (WGS) entry which is preliminary data.</text>
</comment>
<dbReference type="AlphaFoldDB" id="A0A5C5X3Y0"/>
<evidence type="ECO:0000313" key="2">
    <source>
        <dbReference type="Proteomes" id="UP000317243"/>
    </source>
</evidence>
<reference evidence="1 2" key="1">
    <citation type="submission" date="2019-02" db="EMBL/GenBank/DDBJ databases">
        <title>Deep-cultivation of Planctomycetes and their phenomic and genomic characterization uncovers novel biology.</title>
        <authorList>
            <person name="Wiegand S."/>
            <person name="Jogler M."/>
            <person name="Boedeker C."/>
            <person name="Pinto D."/>
            <person name="Vollmers J."/>
            <person name="Rivas-Marin E."/>
            <person name="Kohn T."/>
            <person name="Peeters S.H."/>
            <person name="Heuer A."/>
            <person name="Rast P."/>
            <person name="Oberbeckmann S."/>
            <person name="Bunk B."/>
            <person name="Jeske O."/>
            <person name="Meyerdierks A."/>
            <person name="Storesund J.E."/>
            <person name="Kallscheuer N."/>
            <person name="Luecker S."/>
            <person name="Lage O.M."/>
            <person name="Pohl T."/>
            <person name="Merkel B.J."/>
            <person name="Hornburger P."/>
            <person name="Mueller R.-W."/>
            <person name="Bruemmer F."/>
            <person name="Labrenz M."/>
            <person name="Spormann A.M."/>
            <person name="Op Den Camp H."/>
            <person name="Overmann J."/>
            <person name="Amann R."/>
            <person name="Jetten M.S.M."/>
            <person name="Mascher T."/>
            <person name="Medema M.H."/>
            <person name="Devos D.P."/>
            <person name="Kaster A.-K."/>
            <person name="Ovreas L."/>
            <person name="Rohde M."/>
            <person name="Galperin M.Y."/>
            <person name="Jogler C."/>
        </authorList>
    </citation>
    <scope>NUCLEOTIDE SEQUENCE [LARGE SCALE GENOMIC DNA]</scope>
    <source>
        <strain evidence="1 2">KOR42</strain>
    </source>
</reference>
<dbReference type="Proteomes" id="UP000317243">
    <property type="component" value="Unassembled WGS sequence"/>
</dbReference>
<evidence type="ECO:0000313" key="1">
    <source>
        <dbReference type="EMBL" id="TWT56842.1"/>
    </source>
</evidence>
<dbReference type="EMBL" id="SIHI01000001">
    <property type="protein sequence ID" value="TWT56842.1"/>
    <property type="molecule type" value="Genomic_DNA"/>
</dbReference>
<keyword evidence="2" id="KW-1185">Reference proteome</keyword>
<gene>
    <name evidence="1" type="ORF">KOR42_01970</name>
</gene>
<organism evidence="1 2">
    <name type="scientific">Thalassoglobus neptunius</name>
    <dbReference type="NCBI Taxonomy" id="1938619"/>
    <lineage>
        <taxon>Bacteria</taxon>
        <taxon>Pseudomonadati</taxon>
        <taxon>Planctomycetota</taxon>
        <taxon>Planctomycetia</taxon>
        <taxon>Planctomycetales</taxon>
        <taxon>Planctomycetaceae</taxon>
        <taxon>Thalassoglobus</taxon>
    </lineage>
</organism>
<proteinExistence type="predicted"/>
<protein>
    <submittedName>
        <fullName evidence="1">Uncharacterized protein</fullName>
    </submittedName>
</protein>